<evidence type="ECO:0000256" key="14">
    <source>
        <dbReference type="PIRSR" id="PIRSR618044-2"/>
    </source>
</evidence>
<evidence type="ECO:0000256" key="8">
    <source>
        <dbReference type="ARBA" id="ARBA00022801"/>
    </source>
</evidence>
<protein>
    <recommendedName>
        <fullName evidence="4">serine-type D-Ala-D-Ala carboxypeptidase</fullName>
        <ecNumber evidence="4">3.4.16.4</ecNumber>
    </recommendedName>
</protein>
<keyword evidence="9" id="KW-0133">Cell shape</keyword>
<proteinExistence type="inferred from homology"/>
<dbReference type="PRINTS" id="PR00725">
    <property type="entry name" value="DADACBPTASE1"/>
</dbReference>
<keyword evidence="7 16" id="KW-0732">Signal</keyword>
<evidence type="ECO:0000259" key="17">
    <source>
        <dbReference type="SMART" id="SM00936"/>
    </source>
</evidence>
<accession>A0A2R8AFT4</accession>
<dbReference type="InterPro" id="IPR012338">
    <property type="entry name" value="Beta-lactam/transpept-like"/>
</dbReference>
<feature type="active site" evidence="13">
    <location>
        <position position="115"/>
    </location>
</feature>
<feature type="domain" description="Peptidase S11 D-Ala-D-Ala carboxypeptidase A C-terminal" evidence="17">
    <location>
        <begin position="267"/>
        <end position="358"/>
    </location>
</feature>
<dbReference type="SUPFAM" id="SSF69189">
    <property type="entry name" value="Penicillin-binding protein associated domain"/>
    <property type="match status" value="1"/>
</dbReference>
<dbReference type="GO" id="GO:0071555">
    <property type="term" value="P:cell wall organization"/>
    <property type="evidence" value="ECO:0007669"/>
    <property type="project" value="UniProtKB-KW"/>
</dbReference>
<evidence type="ECO:0000313" key="19">
    <source>
        <dbReference type="Proteomes" id="UP000244932"/>
    </source>
</evidence>
<dbReference type="SMART" id="SM00936">
    <property type="entry name" value="PBP5_C"/>
    <property type="match status" value="1"/>
</dbReference>
<dbReference type="GO" id="GO:0006508">
    <property type="term" value="P:proteolysis"/>
    <property type="evidence" value="ECO:0007669"/>
    <property type="project" value="UniProtKB-KW"/>
</dbReference>
<dbReference type="InterPro" id="IPR001967">
    <property type="entry name" value="Peptidase_S11_N"/>
</dbReference>
<dbReference type="InterPro" id="IPR012907">
    <property type="entry name" value="Peptidase_S11_C"/>
</dbReference>
<keyword evidence="6" id="KW-0645">Protease</keyword>
<evidence type="ECO:0000256" key="16">
    <source>
        <dbReference type="SAM" id="SignalP"/>
    </source>
</evidence>
<organism evidence="18 19">
    <name type="scientific">Pontivivens insulae</name>
    <dbReference type="NCBI Taxonomy" id="1639689"/>
    <lineage>
        <taxon>Bacteria</taxon>
        <taxon>Pseudomonadati</taxon>
        <taxon>Pseudomonadota</taxon>
        <taxon>Alphaproteobacteria</taxon>
        <taxon>Rhodobacterales</taxon>
        <taxon>Paracoccaceae</taxon>
        <taxon>Pontivivens</taxon>
    </lineage>
</organism>
<dbReference type="EMBL" id="OMKW01000004">
    <property type="protein sequence ID" value="SPF30925.1"/>
    <property type="molecule type" value="Genomic_DNA"/>
</dbReference>
<dbReference type="UniPathway" id="UPA00219"/>
<evidence type="ECO:0000256" key="6">
    <source>
        <dbReference type="ARBA" id="ARBA00022670"/>
    </source>
</evidence>
<evidence type="ECO:0000256" key="5">
    <source>
        <dbReference type="ARBA" id="ARBA00022645"/>
    </source>
</evidence>
<feature type="binding site" evidence="14">
    <location>
        <position position="217"/>
    </location>
    <ligand>
        <name>substrate</name>
    </ligand>
</feature>
<feature type="active site" description="Acyl-ester intermediate" evidence="13">
    <location>
        <position position="55"/>
    </location>
</feature>
<evidence type="ECO:0000256" key="7">
    <source>
        <dbReference type="ARBA" id="ARBA00022729"/>
    </source>
</evidence>
<feature type="active site" description="Proton acceptor" evidence="13">
    <location>
        <position position="58"/>
    </location>
</feature>
<gene>
    <name evidence="18" type="primary">dacC</name>
    <name evidence="18" type="ORF">POI8812_03270</name>
</gene>
<keyword evidence="10" id="KW-0573">Peptidoglycan synthesis</keyword>
<evidence type="ECO:0000256" key="1">
    <source>
        <dbReference type="ARBA" id="ARBA00003217"/>
    </source>
</evidence>
<reference evidence="18 19" key="1">
    <citation type="submission" date="2018-03" db="EMBL/GenBank/DDBJ databases">
        <authorList>
            <person name="Keele B.F."/>
        </authorList>
    </citation>
    <scope>NUCLEOTIDE SEQUENCE [LARGE SCALE GENOMIC DNA]</scope>
    <source>
        <strain evidence="18 19">CeCT 8812</strain>
    </source>
</reference>
<dbReference type="RefSeq" id="WP_108783613.1">
    <property type="nucleotide sequence ID" value="NZ_OMKW01000004.1"/>
</dbReference>
<keyword evidence="19" id="KW-1185">Reference proteome</keyword>
<dbReference type="Gene3D" id="2.60.410.10">
    <property type="entry name" value="D-Ala-D-Ala carboxypeptidase, C-terminal domain"/>
    <property type="match status" value="1"/>
</dbReference>
<evidence type="ECO:0000313" key="18">
    <source>
        <dbReference type="EMBL" id="SPF30925.1"/>
    </source>
</evidence>
<comment type="function">
    <text evidence="1">Removes C-terminal D-alanyl residues from sugar-peptide cell wall precursors.</text>
</comment>
<feature type="signal peptide" evidence="16">
    <location>
        <begin position="1"/>
        <end position="21"/>
    </location>
</feature>
<dbReference type="InterPro" id="IPR015956">
    <property type="entry name" value="Peniciliin-bd_prot_C_sf"/>
</dbReference>
<dbReference type="OrthoDB" id="9795979at2"/>
<evidence type="ECO:0000256" key="10">
    <source>
        <dbReference type="ARBA" id="ARBA00022984"/>
    </source>
</evidence>
<keyword evidence="5 18" id="KW-0121">Carboxypeptidase</keyword>
<feature type="chain" id="PRO_5015345920" description="serine-type D-Ala-D-Ala carboxypeptidase" evidence="16">
    <location>
        <begin position="22"/>
        <end position="384"/>
    </location>
</feature>
<dbReference type="InterPro" id="IPR037167">
    <property type="entry name" value="Peptidase_S11_C_sf"/>
</dbReference>
<dbReference type="GO" id="GO:0008360">
    <property type="term" value="P:regulation of cell shape"/>
    <property type="evidence" value="ECO:0007669"/>
    <property type="project" value="UniProtKB-KW"/>
</dbReference>
<evidence type="ECO:0000256" key="13">
    <source>
        <dbReference type="PIRSR" id="PIRSR618044-1"/>
    </source>
</evidence>
<dbReference type="SUPFAM" id="SSF56601">
    <property type="entry name" value="beta-lactamase/transpeptidase-like"/>
    <property type="match status" value="1"/>
</dbReference>
<dbReference type="GO" id="GO:0009002">
    <property type="term" value="F:serine-type D-Ala-D-Ala carboxypeptidase activity"/>
    <property type="evidence" value="ECO:0007669"/>
    <property type="project" value="UniProtKB-EC"/>
</dbReference>
<evidence type="ECO:0000256" key="15">
    <source>
        <dbReference type="RuleBase" id="RU004016"/>
    </source>
</evidence>
<dbReference type="EC" id="3.4.16.4" evidence="4"/>
<evidence type="ECO:0000256" key="2">
    <source>
        <dbReference type="ARBA" id="ARBA00004752"/>
    </source>
</evidence>
<evidence type="ECO:0000256" key="11">
    <source>
        <dbReference type="ARBA" id="ARBA00023316"/>
    </source>
</evidence>
<evidence type="ECO:0000256" key="4">
    <source>
        <dbReference type="ARBA" id="ARBA00012448"/>
    </source>
</evidence>
<dbReference type="PANTHER" id="PTHR21581:SF6">
    <property type="entry name" value="TRAFFICKING PROTEIN PARTICLE COMPLEX SUBUNIT 12"/>
    <property type="match status" value="1"/>
</dbReference>
<evidence type="ECO:0000256" key="3">
    <source>
        <dbReference type="ARBA" id="ARBA00007164"/>
    </source>
</evidence>
<dbReference type="GO" id="GO:0009252">
    <property type="term" value="P:peptidoglycan biosynthetic process"/>
    <property type="evidence" value="ECO:0007669"/>
    <property type="project" value="UniProtKB-UniPathway"/>
</dbReference>
<dbReference type="Pfam" id="PF00768">
    <property type="entry name" value="Peptidase_S11"/>
    <property type="match status" value="1"/>
</dbReference>
<dbReference type="Proteomes" id="UP000244932">
    <property type="component" value="Unassembled WGS sequence"/>
</dbReference>
<comment type="similarity">
    <text evidence="3 15">Belongs to the peptidase S11 family.</text>
</comment>
<dbReference type="Pfam" id="PF07943">
    <property type="entry name" value="PBP5_C"/>
    <property type="match status" value="1"/>
</dbReference>
<comment type="pathway">
    <text evidence="2">Cell wall biogenesis; peptidoglycan biosynthesis.</text>
</comment>
<evidence type="ECO:0000256" key="12">
    <source>
        <dbReference type="ARBA" id="ARBA00034000"/>
    </source>
</evidence>
<sequence>MINTFRHIAFALALGAASASAQTIDTAATTALIVDYDTGAVLLERNADTPIPPASMSKLMTLNMLFEAVQDGRVGLDTVFPVSENAHGFGGSTMFLETRHDPTVEDLIRGIVVLSGNDACIVVAEHLAGSETAFADRMTIRARELGMMDSTFANATGWPHPDHRMSGRDLVFIGRRMIDEFGEFYPYFAEQEFTWNDITQPNRNPLLGAGIGGDGLKTGHTEEAGFGLVGSAEQDGRRIVFVISGLDSSSARTTESERLTRWAFREFENVTFFDAGETVAQAEIWLGETDTVPLVAANSVMATLPRGQVDGAVARVSYDGPVEAPIAAGDHIADLIITTSEDVGDIVVPLVAGADVAEGGAMVRVMTSARMMAGRALGSIFGSD</sequence>
<dbReference type="PANTHER" id="PTHR21581">
    <property type="entry name" value="D-ALANYL-D-ALANINE CARBOXYPEPTIDASE"/>
    <property type="match status" value="1"/>
</dbReference>
<keyword evidence="8 18" id="KW-0378">Hydrolase</keyword>
<comment type="catalytic activity">
    <reaction evidence="12">
        <text>Preferential cleavage: (Ac)2-L-Lys-D-Ala-|-D-Ala. Also transpeptidation of peptidyl-alanyl moieties that are N-acyl substituents of D-alanine.</text>
        <dbReference type="EC" id="3.4.16.4"/>
    </reaction>
</comment>
<name>A0A2R8AFT4_9RHOB</name>
<keyword evidence="11" id="KW-0961">Cell wall biogenesis/degradation</keyword>
<dbReference type="Gene3D" id="3.40.710.10">
    <property type="entry name" value="DD-peptidase/beta-lactamase superfamily"/>
    <property type="match status" value="1"/>
</dbReference>
<evidence type="ECO:0000256" key="9">
    <source>
        <dbReference type="ARBA" id="ARBA00022960"/>
    </source>
</evidence>
<dbReference type="InterPro" id="IPR018044">
    <property type="entry name" value="Peptidase_S11"/>
</dbReference>
<dbReference type="AlphaFoldDB" id="A0A2R8AFT4"/>